<evidence type="ECO:0000313" key="2">
    <source>
        <dbReference type="EMBL" id="SFO85813.1"/>
    </source>
</evidence>
<dbReference type="OrthoDB" id="9837792at2"/>
<proteinExistence type="predicted"/>
<dbReference type="AlphaFoldDB" id="A0A1I5KLV9"/>
<keyword evidence="3" id="KW-1185">Reference proteome</keyword>
<sequence>MTTTAVGAVTITIDDKKNKSYSADEVTPDANNQIVMTLVSSGSKSWTYKDKPITIKNDENFTWTPQDGGGTVLTVTDSGEDKKKHPKHDYTVHVKSNDGDELDIDPKIVDR</sequence>
<dbReference type="RefSeq" id="WP_090476737.1">
    <property type="nucleotide sequence ID" value="NZ_FOWZ01000001.1"/>
</dbReference>
<dbReference type="STRING" id="604088.SAMN04488060_0343"/>
<name>A0A1I5KLV9_9SPHN</name>
<feature type="region of interest" description="Disordered" evidence="1">
    <location>
        <begin position="77"/>
        <end position="111"/>
    </location>
</feature>
<feature type="compositionally biased region" description="Basic and acidic residues" evidence="1">
    <location>
        <begin position="79"/>
        <end position="111"/>
    </location>
</feature>
<dbReference type="Proteomes" id="UP000199331">
    <property type="component" value="Unassembled WGS sequence"/>
</dbReference>
<evidence type="ECO:0000313" key="3">
    <source>
        <dbReference type="Proteomes" id="UP000199331"/>
    </source>
</evidence>
<dbReference type="EMBL" id="FOWZ01000001">
    <property type="protein sequence ID" value="SFO85813.1"/>
    <property type="molecule type" value="Genomic_DNA"/>
</dbReference>
<reference evidence="3" key="1">
    <citation type="submission" date="2016-10" db="EMBL/GenBank/DDBJ databases">
        <authorList>
            <person name="Varghese N."/>
            <person name="Submissions S."/>
        </authorList>
    </citation>
    <scope>NUCLEOTIDE SEQUENCE [LARGE SCALE GENOMIC DNA]</scope>
    <source>
        <strain evidence="3">CGMCC 1.7715</strain>
    </source>
</reference>
<gene>
    <name evidence="2" type="ORF">SAMN04488060_0343</name>
</gene>
<organism evidence="2 3">
    <name type="scientific">Qipengyuania nanhaisediminis</name>
    <dbReference type="NCBI Taxonomy" id="604088"/>
    <lineage>
        <taxon>Bacteria</taxon>
        <taxon>Pseudomonadati</taxon>
        <taxon>Pseudomonadota</taxon>
        <taxon>Alphaproteobacteria</taxon>
        <taxon>Sphingomonadales</taxon>
        <taxon>Erythrobacteraceae</taxon>
        <taxon>Qipengyuania</taxon>
    </lineage>
</organism>
<accession>A0A1I5KLV9</accession>
<evidence type="ECO:0000256" key="1">
    <source>
        <dbReference type="SAM" id="MobiDB-lite"/>
    </source>
</evidence>
<protein>
    <submittedName>
        <fullName evidence="2">Uncharacterized protein</fullName>
    </submittedName>
</protein>